<sequence>MSQDCCSQPGLMLPEQALEKIRAAVVPFSTLEWVALEQAAGRVLAQDIESTLDLPLFANSAMDGYAVRSVEVAAGTQMPIAGKAFAGVPFEGECGPGECVRIMTGALLPEGLDSIVMQEVVESDGETATFSEAVRHEAFVRGRGSELKAGTQVLSAGTRIGAAEVGVLATVGVGQVPVYPRIKVALFSTGDELKAPGTELKPGEIYDSNRHALRTMLQTLHCEVLDLGVIPDDLDQIRAAFAKADAEADVVVTSGGVSVGEADYIKLVLDELGQVNFWKLAIKPGKPFAFGKLPNSWFCGLPGNPVSSMVTCYQLVTPLLAHLGGEQRAPALTLKATLQHGLRKGPGRQEYQRGVLGKNAEGELIVSTTGAQGSDMTTSMSRANCYIVLPRQCGDLDAGAVVTVEPFNASLNGNLGGGL</sequence>
<dbReference type="Gene3D" id="3.90.105.10">
    <property type="entry name" value="Molybdopterin biosynthesis moea protein, domain 2"/>
    <property type="match status" value="1"/>
</dbReference>
<evidence type="ECO:0000256" key="3">
    <source>
        <dbReference type="ARBA" id="ARBA00010763"/>
    </source>
</evidence>
<proteinExistence type="inferred from homology"/>
<dbReference type="NCBIfam" id="TIGR00177">
    <property type="entry name" value="molyb_syn"/>
    <property type="match status" value="1"/>
</dbReference>
<comment type="pathway">
    <text evidence="2 6">Cofactor biosynthesis; molybdopterin biosynthesis.</text>
</comment>
<organism evidence="8 9">
    <name type="scientific">Ferrimonas pelagia</name>
    <dbReference type="NCBI Taxonomy" id="1177826"/>
    <lineage>
        <taxon>Bacteria</taxon>
        <taxon>Pseudomonadati</taxon>
        <taxon>Pseudomonadota</taxon>
        <taxon>Gammaproteobacteria</taxon>
        <taxon>Alteromonadales</taxon>
        <taxon>Ferrimonadaceae</taxon>
        <taxon>Ferrimonas</taxon>
    </lineage>
</organism>
<keyword evidence="6" id="KW-0500">Molybdenum</keyword>
<evidence type="ECO:0000256" key="6">
    <source>
        <dbReference type="RuleBase" id="RU365090"/>
    </source>
</evidence>
<dbReference type="NCBIfam" id="NF045515">
    <property type="entry name" value="Glp_gephyrin"/>
    <property type="match status" value="1"/>
</dbReference>
<reference evidence="9" key="1">
    <citation type="journal article" date="2019" name="Int. J. Syst. Evol. Microbiol.">
        <title>The Global Catalogue of Microorganisms (GCM) 10K type strain sequencing project: providing services to taxonomists for standard genome sequencing and annotation.</title>
        <authorList>
            <consortium name="The Broad Institute Genomics Platform"/>
            <consortium name="The Broad Institute Genome Sequencing Center for Infectious Disease"/>
            <person name="Wu L."/>
            <person name="Ma J."/>
        </authorList>
    </citation>
    <scope>NUCLEOTIDE SEQUENCE [LARGE SCALE GENOMIC DNA]</scope>
    <source>
        <strain evidence="9">JCM 18401</strain>
    </source>
</reference>
<dbReference type="CDD" id="cd00887">
    <property type="entry name" value="MoeA"/>
    <property type="match status" value="1"/>
</dbReference>
<keyword evidence="6" id="KW-0460">Magnesium</keyword>
<dbReference type="InterPro" id="IPR038987">
    <property type="entry name" value="MoeA-like"/>
</dbReference>
<evidence type="ECO:0000256" key="4">
    <source>
        <dbReference type="ARBA" id="ARBA00023150"/>
    </source>
</evidence>
<gene>
    <name evidence="8" type="primary">moeA</name>
    <name evidence="8" type="ORF">GCM10023333_10330</name>
</gene>
<comment type="cofactor">
    <cofactor evidence="6">
        <name>Mg(2+)</name>
        <dbReference type="ChEBI" id="CHEBI:18420"/>
    </cofactor>
</comment>
<evidence type="ECO:0000256" key="1">
    <source>
        <dbReference type="ARBA" id="ARBA00002901"/>
    </source>
</evidence>
<protein>
    <recommendedName>
        <fullName evidence="6">Molybdopterin molybdenumtransferase</fullName>
        <ecNumber evidence="6">2.10.1.1</ecNumber>
    </recommendedName>
</protein>
<dbReference type="InterPro" id="IPR036135">
    <property type="entry name" value="MoeA_linker/N_sf"/>
</dbReference>
<keyword evidence="6" id="KW-0808">Transferase</keyword>
<dbReference type="InterPro" id="IPR036688">
    <property type="entry name" value="MoeA_C_domain_IV_sf"/>
</dbReference>
<dbReference type="PROSITE" id="PS01079">
    <property type="entry name" value="MOCF_BIOSYNTHESIS_2"/>
    <property type="match status" value="1"/>
</dbReference>
<dbReference type="Pfam" id="PF00994">
    <property type="entry name" value="MoCF_biosynth"/>
    <property type="match status" value="1"/>
</dbReference>
<keyword evidence="6" id="KW-0479">Metal-binding</keyword>
<comment type="catalytic activity">
    <reaction evidence="5">
        <text>adenylyl-molybdopterin + molybdate = Mo-molybdopterin + AMP + H(+)</text>
        <dbReference type="Rhea" id="RHEA:35047"/>
        <dbReference type="ChEBI" id="CHEBI:15378"/>
        <dbReference type="ChEBI" id="CHEBI:36264"/>
        <dbReference type="ChEBI" id="CHEBI:62727"/>
        <dbReference type="ChEBI" id="CHEBI:71302"/>
        <dbReference type="ChEBI" id="CHEBI:456215"/>
        <dbReference type="EC" id="2.10.1.1"/>
    </reaction>
</comment>
<keyword evidence="9" id="KW-1185">Reference proteome</keyword>
<dbReference type="SUPFAM" id="SSF63867">
    <property type="entry name" value="MoeA C-terminal domain-like"/>
    <property type="match status" value="1"/>
</dbReference>
<dbReference type="Proteomes" id="UP001499988">
    <property type="component" value="Unassembled WGS sequence"/>
</dbReference>
<keyword evidence="4 6" id="KW-0501">Molybdenum cofactor biosynthesis</keyword>
<dbReference type="EC" id="2.10.1.1" evidence="6"/>
<dbReference type="InterPro" id="IPR001453">
    <property type="entry name" value="MoaB/Mog_dom"/>
</dbReference>
<accession>A0ABP9EGW0</accession>
<comment type="function">
    <text evidence="1 6">Catalyzes the insertion of molybdate into adenylated molybdopterin with the concomitant release of AMP.</text>
</comment>
<evidence type="ECO:0000256" key="5">
    <source>
        <dbReference type="ARBA" id="ARBA00047317"/>
    </source>
</evidence>
<dbReference type="PANTHER" id="PTHR10192">
    <property type="entry name" value="MOLYBDOPTERIN BIOSYNTHESIS PROTEIN"/>
    <property type="match status" value="1"/>
</dbReference>
<dbReference type="Pfam" id="PF03454">
    <property type="entry name" value="MoeA_C"/>
    <property type="match status" value="1"/>
</dbReference>
<name>A0ABP9EGW0_9GAMM</name>
<comment type="similarity">
    <text evidence="3 6">Belongs to the MoeA family.</text>
</comment>
<dbReference type="Gene3D" id="3.40.980.10">
    <property type="entry name" value="MoaB/Mog-like domain"/>
    <property type="match status" value="1"/>
</dbReference>
<dbReference type="InterPro" id="IPR005111">
    <property type="entry name" value="MoeA_C_domain_IV"/>
</dbReference>
<dbReference type="Gene3D" id="2.170.190.11">
    <property type="entry name" value="Molybdopterin biosynthesis moea protein, domain 3"/>
    <property type="match status" value="1"/>
</dbReference>
<dbReference type="Pfam" id="PF03453">
    <property type="entry name" value="MoeA_N"/>
    <property type="match status" value="1"/>
</dbReference>
<dbReference type="NCBIfam" id="NF007960">
    <property type="entry name" value="PRK10680.1"/>
    <property type="match status" value="1"/>
</dbReference>
<dbReference type="InterPro" id="IPR005110">
    <property type="entry name" value="MoeA_linker/N"/>
</dbReference>
<dbReference type="SUPFAM" id="SSF53218">
    <property type="entry name" value="Molybdenum cofactor biosynthesis proteins"/>
    <property type="match status" value="1"/>
</dbReference>
<evidence type="ECO:0000313" key="8">
    <source>
        <dbReference type="EMBL" id="GAA4878608.1"/>
    </source>
</evidence>
<dbReference type="InterPro" id="IPR008284">
    <property type="entry name" value="MoCF_biosynth_CS"/>
</dbReference>
<dbReference type="Gene3D" id="2.40.340.10">
    <property type="entry name" value="MoeA, C-terminal, domain IV"/>
    <property type="match status" value="1"/>
</dbReference>
<evidence type="ECO:0000256" key="2">
    <source>
        <dbReference type="ARBA" id="ARBA00005046"/>
    </source>
</evidence>
<comment type="caution">
    <text evidence="8">The sequence shown here is derived from an EMBL/GenBank/DDBJ whole genome shotgun (WGS) entry which is preliminary data.</text>
</comment>
<dbReference type="InterPro" id="IPR036425">
    <property type="entry name" value="MoaB/Mog-like_dom_sf"/>
</dbReference>
<evidence type="ECO:0000259" key="7">
    <source>
        <dbReference type="SMART" id="SM00852"/>
    </source>
</evidence>
<evidence type="ECO:0000313" key="9">
    <source>
        <dbReference type="Proteomes" id="UP001499988"/>
    </source>
</evidence>
<feature type="domain" description="MoaB/Mog" evidence="7">
    <location>
        <begin position="185"/>
        <end position="322"/>
    </location>
</feature>
<dbReference type="EMBL" id="BAABJZ010000013">
    <property type="protein sequence ID" value="GAA4878608.1"/>
    <property type="molecule type" value="Genomic_DNA"/>
</dbReference>
<dbReference type="SMART" id="SM00852">
    <property type="entry name" value="MoCF_biosynth"/>
    <property type="match status" value="1"/>
</dbReference>
<dbReference type="PANTHER" id="PTHR10192:SF5">
    <property type="entry name" value="GEPHYRIN"/>
    <property type="match status" value="1"/>
</dbReference>
<dbReference type="SUPFAM" id="SSF63882">
    <property type="entry name" value="MoeA N-terminal region -like"/>
    <property type="match status" value="1"/>
</dbReference>